<gene>
    <name evidence="1" type="ORF">HJG63_009182</name>
</gene>
<protein>
    <submittedName>
        <fullName evidence="1">Uncharacterized protein</fullName>
    </submittedName>
</protein>
<evidence type="ECO:0000313" key="1">
    <source>
        <dbReference type="EMBL" id="KAF6410741.1"/>
    </source>
</evidence>
<dbReference type="Proteomes" id="UP000593571">
    <property type="component" value="Unassembled WGS sequence"/>
</dbReference>
<dbReference type="AlphaFoldDB" id="A0A7J8CIP6"/>
<sequence length="120" mass="13214">MHAILKKGHGTGSVWGELSGSNQGRPVGPSHCAKAAVGRPLWKEVGYFQKRKDGLRTVVPSYRIEYVTCRTETTCFRFTLLIFPTVPLSETPKDPINKPAGWRLSNVVAPSSVLAIEHVK</sequence>
<proteinExistence type="predicted"/>
<organism evidence="1 2">
    <name type="scientific">Rousettus aegyptiacus</name>
    <name type="common">Egyptian fruit bat</name>
    <name type="synonym">Pteropus aegyptiacus</name>
    <dbReference type="NCBI Taxonomy" id="9407"/>
    <lineage>
        <taxon>Eukaryota</taxon>
        <taxon>Metazoa</taxon>
        <taxon>Chordata</taxon>
        <taxon>Craniata</taxon>
        <taxon>Vertebrata</taxon>
        <taxon>Euteleostomi</taxon>
        <taxon>Mammalia</taxon>
        <taxon>Eutheria</taxon>
        <taxon>Laurasiatheria</taxon>
        <taxon>Chiroptera</taxon>
        <taxon>Yinpterochiroptera</taxon>
        <taxon>Pteropodoidea</taxon>
        <taxon>Pteropodidae</taxon>
        <taxon>Rousettinae</taxon>
        <taxon>Rousettus</taxon>
    </lineage>
</organism>
<accession>A0A7J8CIP6</accession>
<comment type="caution">
    <text evidence="1">The sequence shown here is derived from an EMBL/GenBank/DDBJ whole genome shotgun (WGS) entry which is preliminary data.</text>
</comment>
<keyword evidence="2" id="KW-1185">Reference proteome</keyword>
<dbReference type="EMBL" id="JACASE010000014">
    <property type="protein sequence ID" value="KAF6410741.1"/>
    <property type="molecule type" value="Genomic_DNA"/>
</dbReference>
<reference evidence="1 2" key="1">
    <citation type="journal article" date="2020" name="Nature">
        <title>Six reference-quality genomes reveal evolution of bat adaptations.</title>
        <authorList>
            <person name="Jebb D."/>
            <person name="Huang Z."/>
            <person name="Pippel M."/>
            <person name="Hughes G.M."/>
            <person name="Lavrichenko K."/>
            <person name="Devanna P."/>
            <person name="Winkler S."/>
            <person name="Jermiin L.S."/>
            <person name="Skirmuntt E.C."/>
            <person name="Katzourakis A."/>
            <person name="Burkitt-Gray L."/>
            <person name="Ray D.A."/>
            <person name="Sullivan K.A.M."/>
            <person name="Roscito J.G."/>
            <person name="Kirilenko B.M."/>
            <person name="Davalos L.M."/>
            <person name="Corthals A.P."/>
            <person name="Power M.L."/>
            <person name="Jones G."/>
            <person name="Ransome R.D."/>
            <person name="Dechmann D.K.N."/>
            <person name="Locatelli A.G."/>
            <person name="Puechmaille S.J."/>
            <person name="Fedrigo O."/>
            <person name="Jarvis E.D."/>
            <person name="Hiller M."/>
            <person name="Vernes S.C."/>
            <person name="Myers E.W."/>
            <person name="Teeling E.C."/>
        </authorList>
    </citation>
    <scope>NUCLEOTIDE SEQUENCE [LARGE SCALE GENOMIC DNA]</scope>
    <source>
        <strain evidence="1">MRouAeg1</strain>
        <tissue evidence="1">Muscle</tissue>
    </source>
</reference>
<evidence type="ECO:0000313" key="2">
    <source>
        <dbReference type="Proteomes" id="UP000593571"/>
    </source>
</evidence>
<name>A0A7J8CIP6_ROUAE</name>